<reference evidence="1" key="1">
    <citation type="submission" date="2024-05" db="EMBL/GenBank/DDBJ databases">
        <title>Complete Genome Sequences of 14 Acinetobacter baumannii phages isolated in Kenya.</title>
        <authorList>
            <person name="Mwai F."/>
            <person name="Kigen C."/>
            <person name="Makobe C."/>
            <person name="Georges M."/>
            <person name="Mutai I."/>
            <person name="Odoyo E."/>
            <person name="Gachoya M."/>
            <person name="Musila L."/>
        </authorList>
    </citation>
    <scope>NUCLEOTIDE SEQUENCE</scope>
</reference>
<name>A0AAU8KVM0_9VIRU</name>
<organism evidence="1">
    <name type="scientific">Acinetobacter phage vB_Ab_1137_KEN_02</name>
    <dbReference type="NCBI Taxonomy" id="3143013"/>
    <lineage>
        <taxon>Viruses</taxon>
    </lineage>
</organism>
<evidence type="ECO:0000313" key="1">
    <source>
        <dbReference type="EMBL" id="XCN27277.1"/>
    </source>
</evidence>
<gene>
    <name evidence="1" type="ORF">LXXJYBMR_CDS0047</name>
</gene>
<sequence length="49" mass="5777">MGSRYKPCEFREQLEQPILSQDLEISKVQRLSERSTLKWVEAHGTPFKV</sequence>
<accession>A0AAU8KVM0</accession>
<dbReference type="EMBL" id="PP841130">
    <property type="protein sequence ID" value="XCN27277.1"/>
    <property type="molecule type" value="Genomic_DNA"/>
</dbReference>
<proteinExistence type="predicted"/>
<protein>
    <submittedName>
        <fullName evidence="1">Uncharacterized protein</fullName>
    </submittedName>
</protein>